<comment type="caution">
    <text evidence="3">The sequence shown here is derived from an EMBL/GenBank/DDBJ whole genome shotgun (WGS) entry which is preliminary data.</text>
</comment>
<sequence>MLVAGLALATVDGAALGAFAALGWTLAAVVALVAGLAGAFVVALLTPPPRAAARPSTVTLGLPLRDAQAVEEEPQPVEAEPAEVEPLRQPARTAPAAA</sequence>
<dbReference type="EMBL" id="BMDG01000001">
    <property type="protein sequence ID" value="GGI04778.1"/>
    <property type="molecule type" value="Genomic_DNA"/>
</dbReference>
<feature type="compositionally biased region" description="Acidic residues" evidence="1">
    <location>
        <begin position="69"/>
        <end position="83"/>
    </location>
</feature>
<protein>
    <submittedName>
        <fullName evidence="3">Uncharacterized protein</fullName>
    </submittedName>
</protein>
<keyword evidence="2" id="KW-1133">Transmembrane helix</keyword>
<keyword evidence="2" id="KW-0812">Transmembrane</keyword>
<evidence type="ECO:0000256" key="1">
    <source>
        <dbReference type="SAM" id="MobiDB-lite"/>
    </source>
</evidence>
<reference evidence="4" key="1">
    <citation type="journal article" date="2019" name="Int. J. Syst. Evol. Microbiol.">
        <title>The Global Catalogue of Microorganisms (GCM) 10K type strain sequencing project: providing services to taxonomists for standard genome sequencing and annotation.</title>
        <authorList>
            <consortium name="The Broad Institute Genomics Platform"/>
            <consortium name="The Broad Institute Genome Sequencing Center for Infectious Disease"/>
            <person name="Wu L."/>
            <person name="Ma J."/>
        </authorList>
    </citation>
    <scope>NUCLEOTIDE SEQUENCE [LARGE SCALE GENOMIC DNA]</scope>
    <source>
        <strain evidence="4">CCM 8653</strain>
    </source>
</reference>
<evidence type="ECO:0000313" key="3">
    <source>
        <dbReference type="EMBL" id="GGI04778.1"/>
    </source>
</evidence>
<dbReference type="Proteomes" id="UP000632535">
    <property type="component" value="Unassembled WGS sequence"/>
</dbReference>
<feature type="region of interest" description="Disordered" evidence="1">
    <location>
        <begin position="69"/>
        <end position="98"/>
    </location>
</feature>
<keyword evidence="4" id="KW-1185">Reference proteome</keyword>
<feature type="transmembrane region" description="Helical" evidence="2">
    <location>
        <begin position="23"/>
        <end position="45"/>
    </location>
</feature>
<name>A0ABQ2B278_9MICO</name>
<evidence type="ECO:0000313" key="4">
    <source>
        <dbReference type="Proteomes" id="UP000632535"/>
    </source>
</evidence>
<keyword evidence="2" id="KW-0472">Membrane</keyword>
<proteinExistence type="predicted"/>
<evidence type="ECO:0000256" key="2">
    <source>
        <dbReference type="SAM" id="Phobius"/>
    </source>
</evidence>
<gene>
    <name evidence="3" type="ORF">GCM10007368_02860</name>
</gene>
<accession>A0ABQ2B278</accession>
<organism evidence="3 4">
    <name type="scientific">Isoptericola cucumis</name>
    <dbReference type="NCBI Taxonomy" id="1776856"/>
    <lineage>
        <taxon>Bacteria</taxon>
        <taxon>Bacillati</taxon>
        <taxon>Actinomycetota</taxon>
        <taxon>Actinomycetes</taxon>
        <taxon>Micrococcales</taxon>
        <taxon>Promicromonosporaceae</taxon>
        <taxon>Isoptericola</taxon>
    </lineage>
</organism>